<keyword evidence="27 32" id="KW-1015">Disulfide bond</keyword>
<comment type="domain">
    <text evidence="32 33">The 17 amino acids long immunosuppressive region is present in many retroviral envelope proteins. Synthetic peptides derived from this relatively conserved sequence inhibit immune function in vitro and in vivo.</text>
</comment>
<evidence type="ECO:0000256" key="15">
    <source>
        <dbReference type="ARBA" id="ARBA00022703"/>
    </source>
</evidence>
<keyword evidence="25 32" id="KW-0472">Membrane</keyword>
<evidence type="ECO:0000256" key="4">
    <source>
        <dbReference type="ARBA" id="ARBA00004563"/>
    </source>
</evidence>
<dbReference type="FunFam" id="1.20.5.490:FF:000001">
    <property type="entry name" value="Envelope glycoprotein gp160"/>
    <property type="match status" value="1"/>
</dbReference>
<keyword evidence="21 32" id="KW-1164">Virus endocytosis by host</keyword>
<dbReference type="InterPro" id="IPR000777">
    <property type="entry name" value="HIV1_Gp120"/>
</dbReference>
<keyword evidence="23 32" id="KW-1039">Host endosome</keyword>
<evidence type="ECO:0000256" key="20">
    <source>
        <dbReference type="ARBA" id="ARBA00022879"/>
    </source>
</evidence>
<feature type="disulfide bond" evidence="32">
    <location>
        <begin position="217"/>
        <end position="246"/>
    </location>
</feature>
<comment type="subunit">
    <text evidence="32">The mature envelope protein (Env) consists of a homotrimer of non-covalently associated gp120-gp41 heterodimers. The resulting complex protrudes from the virus surface as a spike. There seems to be as few as 10 spikes on the average virion. Surface protein gp120 interacts with host CD4, CCR5 and CXCR4. Gp120 also interacts with the C-type lectins CD209/DC-SIGN and CLEC4M/DC-SIGNR (collectively referred to as DC-SIGN(R)). Gp120 and gp41 interact with GalCer. Gp120 interacts with host ITGA4/ITGB7 complex; on CD4+ T-cells, this interaction results in rapid activation of integrin ITGAL/LFA-1, which facilitates efficient cell-to-cell spreading of HIV-1. Gp120 interacts with cell-associated heparan sulfate; this interaction increases virus infectivity on permissive cells and may be involved in infection of CD4- cells.</text>
</comment>
<dbReference type="InterPro" id="IPR036377">
    <property type="entry name" value="Gp120_core_sf"/>
</dbReference>
<evidence type="ECO:0000256" key="16">
    <source>
        <dbReference type="ARBA" id="ARBA00022729"/>
    </source>
</evidence>
<dbReference type="GO" id="GO:0055036">
    <property type="term" value="C:virion membrane"/>
    <property type="evidence" value="ECO:0007669"/>
    <property type="project" value="UniProtKB-SubCell"/>
</dbReference>
<evidence type="ECO:0000256" key="27">
    <source>
        <dbReference type="ARBA" id="ARBA00023157"/>
    </source>
</evidence>
<keyword evidence="16 32" id="KW-0732">Signal</keyword>
<comment type="subcellular location">
    <molecule>Transmembrane protein gp41</molecule>
    <subcellularLocation>
        <location evidence="32">Virion membrane</location>
        <topology evidence="32">Single-pass type I membrane protein</topology>
    </subcellularLocation>
    <subcellularLocation>
        <location evidence="32">Host cell membrane</location>
        <topology evidence="32">Single-pass type I membrane protein</topology>
    </subcellularLocation>
    <subcellularLocation>
        <location evidence="32">Host endosome membrane</location>
        <topology evidence="32">Single-pass type I membrane protein</topology>
    </subcellularLocation>
    <text evidence="32">It is probably concentrated at the site of budding and incorporated into the virions possibly by contacts between the cytoplasmic tail of Env and the N-terminus of Gag.</text>
</comment>
<evidence type="ECO:0000256" key="32">
    <source>
        <dbReference type="HAMAP-Rule" id="MF_04083"/>
    </source>
</evidence>
<feature type="disulfide bond" evidence="32">
    <location>
        <begin position="118"/>
        <end position="204"/>
    </location>
</feature>
<keyword evidence="7 32" id="KW-1168">Fusion of virus membrane with host membrane</keyword>
<evidence type="ECO:0000313" key="38">
    <source>
        <dbReference type="EMBL" id="AXF94453.1"/>
    </source>
</evidence>
<feature type="disulfide bond" evidence="32">
    <location>
        <begin position="53"/>
        <end position="73"/>
    </location>
</feature>
<dbReference type="GO" id="GO:1903911">
    <property type="term" value="P:positive regulation of receptor clustering"/>
    <property type="evidence" value="ECO:0007669"/>
    <property type="project" value="UniProtKB-UniRule"/>
</dbReference>
<keyword evidence="19 32" id="KW-1043">Host membrane</keyword>
<evidence type="ECO:0000256" key="12">
    <source>
        <dbReference type="ARBA" id="ARBA00022595"/>
    </source>
</evidence>
<evidence type="ECO:0000256" key="31">
    <source>
        <dbReference type="ARBA" id="ARBA00023296"/>
    </source>
</evidence>
<evidence type="ECO:0000256" key="23">
    <source>
        <dbReference type="ARBA" id="ARBA00023046"/>
    </source>
</evidence>
<evidence type="ECO:0000313" key="37">
    <source>
        <dbReference type="EMBL" id="AXF94446.1"/>
    </source>
</evidence>
<evidence type="ECO:0000256" key="2">
    <source>
        <dbReference type="ARBA" id="ARBA00004433"/>
    </source>
</evidence>
<accession>A0A510B8Y3</accession>
<keyword evidence="14 32" id="KW-0812">Transmembrane</keyword>
<comment type="miscellaneous">
    <text evidence="32">HIV-1 lineages are divided in three main groups, M (for Major), O (for Outlier), and N (for New, or Non-M, Non-O). The vast majority of strains found worldwide belong to the group M. Group O seems to be endemic to and largely confined to Cameroon and neighboring countries in West Central Africa, where these viruses represent a small minority of HIV-1 strains. The group N is represented by a limited number of isolates from Cameroonian persons. The group M is further subdivided in 9 clades or subtypes (A to D, F to H, J and K).</text>
</comment>
<evidence type="ECO:0000256" key="25">
    <source>
        <dbReference type="ARBA" id="ARBA00023136"/>
    </source>
</evidence>
<comment type="domain">
    <text evidence="32">The CD4-binding region is targeted by the antibody b12.</text>
</comment>
<feature type="region of interest" description="MPER; binding to GalCer" evidence="32">
    <location>
        <begin position="659"/>
        <end position="680"/>
    </location>
</feature>
<dbReference type="GO" id="GO:0019082">
    <property type="term" value="P:viral protein processing"/>
    <property type="evidence" value="ECO:0007669"/>
    <property type="project" value="UniProtKB-UniRule"/>
</dbReference>
<keyword evidence="26 32" id="KW-0564">Palmitate</keyword>
<dbReference type="Pfam" id="PF00517">
    <property type="entry name" value="GP41"/>
    <property type="match status" value="1"/>
</dbReference>
<organismHost>
    <name type="scientific">Homo sapiens</name>
    <name type="common">Human</name>
    <dbReference type="NCBI Taxonomy" id="9606"/>
</organismHost>
<dbReference type="GO" id="GO:0039654">
    <property type="term" value="P:fusion of virus membrane with host endosome membrane"/>
    <property type="evidence" value="ECO:0007669"/>
    <property type="project" value="UniProtKB-UniRule"/>
</dbReference>
<dbReference type="GO" id="GO:1903908">
    <property type="term" value="P:positive regulation of plasma membrane raft polarization"/>
    <property type="evidence" value="ECO:0007669"/>
    <property type="project" value="UniProtKB-UniRule"/>
</dbReference>
<dbReference type="GO" id="GO:0020002">
    <property type="term" value="C:host cell plasma membrane"/>
    <property type="evidence" value="ECO:0007669"/>
    <property type="project" value="UniProtKB-SubCell"/>
</dbReference>
<dbReference type="InterPro" id="IPR037527">
    <property type="entry name" value="Gp160"/>
</dbReference>
<feature type="region of interest" description="Disordered" evidence="34">
    <location>
        <begin position="715"/>
        <end position="740"/>
    </location>
</feature>
<feature type="domain" description="Human immunodeficiency virus 1 envelope glycoprotein Gp120" evidence="35">
    <location>
        <begin position="33"/>
        <end position="508"/>
    </location>
</feature>
<feature type="disulfide bond" evidence="32">
    <location>
        <begin position="125"/>
        <end position="195"/>
    </location>
</feature>
<evidence type="ECO:0000256" key="13">
    <source>
        <dbReference type="ARBA" id="ARBA00022685"/>
    </source>
</evidence>
<comment type="domain">
    <text evidence="32">The YXXL motif is involved in determining the exact site of viral release at the surface of infected mononuclear cells and promotes endocytosis. YXXL and di-leucine endocytosis motifs interact directly or indirectly with the clathrin adapter complexes, opperate independently, and their activities are not additive.</text>
</comment>
<evidence type="ECO:0000256" key="22">
    <source>
        <dbReference type="ARBA" id="ARBA00022989"/>
    </source>
</evidence>
<feature type="transmembrane region" description="Helical" evidence="33">
    <location>
        <begin position="12"/>
        <end position="34"/>
    </location>
</feature>
<protein>
    <recommendedName>
        <fullName evidence="32">Envelope glycoprotein gp160</fullName>
    </recommendedName>
    <alternativeName>
        <fullName evidence="32">Env polyprotein</fullName>
    </alternativeName>
    <component>
        <recommendedName>
            <fullName evidence="32">Surface protein gp120</fullName>
            <shortName evidence="32">SU</shortName>
        </recommendedName>
        <alternativeName>
            <fullName evidence="32">Glycoprotein 120</fullName>
            <shortName evidence="32">gp120</shortName>
        </alternativeName>
    </component>
    <component>
        <recommendedName>
            <fullName evidence="32">Transmembrane protein gp41</fullName>
            <shortName evidence="32">TM</shortName>
        </recommendedName>
        <alternativeName>
            <fullName evidence="32">Glycoprotein 41</fullName>
            <shortName evidence="32">gp41</shortName>
        </alternativeName>
    </component>
</protein>
<evidence type="ECO:0000259" key="36">
    <source>
        <dbReference type="Pfam" id="PF00517"/>
    </source>
</evidence>
<keyword evidence="31 32" id="KW-1160">Virus entry into host cell</keyword>
<dbReference type="EMBL" id="MH666169">
    <property type="protein sequence ID" value="AXF94453.1"/>
    <property type="molecule type" value="Genomic_DNA"/>
</dbReference>
<keyword evidence="30 32" id="KW-0449">Lipoprotein</keyword>
<evidence type="ECO:0000259" key="35">
    <source>
        <dbReference type="Pfam" id="PF00516"/>
    </source>
</evidence>
<dbReference type="FunFam" id="1.10.287.210:FF:000001">
    <property type="entry name" value="Envelope glycoprotein gp160"/>
    <property type="match status" value="1"/>
</dbReference>
<feature type="chain" id="PRO_5042632409" description="Transmembrane protein gp41" evidence="32">
    <location>
        <begin position="509"/>
        <end position="853"/>
    </location>
</feature>
<evidence type="ECO:0000256" key="9">
    <source>
        <dbReference type="ARBA" id="ARBA00022511"/>
    </source>
</evidence>
<dbReference type="GO" id="GO:0016020">
    <property type="term" value="C:membrane"/>
    <property type="evidence" value="ECO:0007669"/>
    <property type="project" value="UniProtKB-UniRule"/>
</dbReference>
<evidence type="ECO:0000256" key="6">
    <source>
        <dbReference type="ARBA" id="ARBA00004650"/>
    </source>
</evidence>
<evidence type="ECO:0000256" key="18">
    <source>
        <dbReference type="ARBA" id="ARBA00022844"/>
    </source>
</evidence>
<evidence type="ECO:0000256" key="26">
    <source>
        <dbReference type="ARBA" id="ARBA00023139"/>
    </source>
</evidence>
<evidence type="ECO:0000256" key="24">
    <source>
        <dbReference type="ARBA" id="ARBA00023054"/>
    </source>
</evidence>
<comment type="domain">
    <text evidence="32">The membrane proximal external region (MPER) present in gp41 is a tryptophan-rich region recognized by the antibodies 2F5, Z13, and 4E10. MPER seems to play a role in fusion.</text>
</comment>
<feature type="site" description="Cleavage; by host furin" evidence="32">
    <location>
        <begin position="508"/>
        <end position="509"/>
    </location>
</feature>
<comment type="subcellular location">
    <molecule>Surface protein gp120</molecule>
    <subcellularLocation>
        <location evidence="32">Virion membrane</location>
        <topology evidence="32">Peripheral membrane protein</topology>
    </subcellularLocation>
    <subcellularLocation>
        <location evidence="32">Host cell membrane</location>
        <topology evidence="32">Peripheral membrane protein</topology>
    </subcellularLocation>
    <subcellularLocation>
        <location evidence="32">Host endosome membrane</location>
        <topology evidence="32">Single-pass type I membrane protein</topology>
    </subcellularLocation>
    <text evidence="32">The surface protein is not anchored to the viral envelope, but associates with the extravirion surface through its binding to TM. It is probably concentrated at the site of budding and incorporated into the virions possibly by contacts between the cytoplasmic tail of Env and the N-terminus of Gag.</text>
</comment>
<feature type="region of interest" description="V1" evidence="32">
    <location>
        <begin position="130"/>
        <end position="155"/>
    </location>
</feature>
<keyword evidence="17 32" id="KW-1161">Viral attachment to host cell</keyword>
<keyword evidence="9 32" id="KW-1032">Host cell membrane</keyword>
<dbReference type="Gene3D" id="1.20.5.490">
    <property type="entry name" value="Single helix bin"/>
    <property type="match status" value="1"/>
</dbReference>
<gene>
    <name evidence="32 38" type="primary">env</name>
</gene>
<keyword evidence="22 32" id="KW-1133">Transmembrane helix</keyword>
<evidence type="ECO:0000256" key="14">
    <source>
        <dbReference type="ARBA" id="ARBA00022692"/>
    </source>
</evidence>
<feature type="short sequence motif" description="Di-leucine internalization motif" evidence="32">
    <location>
        <begin position="852"/>
        <end position="853"/>
    </location>
</feature>
<dbReference type="GO" id="GO:0005198">
    <property type="term" value="F:structural molecule activity"/>
    <property type="evidence" value="ECO:0007669"/>
    <property type="project" value="UniProtKB-UniRule"/>
</dbReference>
<comment type="domain">
    <text evidence="32">Some of the most genetically diverse regions of the viral genome are present in Env. They are called variable regions 1 through 5 (V1 through V5). Coreceptor usage of gp120 is determined mainly by the primary structure of the third variable region (V3) in the outer domain of gp120. The sequence of V3 determines which coreceptor, CCR5 and/or CXCR4 (corresponding to R5/macrophage, X4/T cell and R5X4/T cell and macrophage tropism), is used to trigger the fusion potential of the Env complex, and hence which cells the virus can infect. Binding to CCR5 involves a region adjacent in addition to V3.</text>
</comment>
<dbReference type="InterPro" id="IPR000328">
    <property type="entry name" value="GP41-like"/>
</dbReference>
<feature type="region of interest" description="Immunosuppression" evidence="32">
    <location>
        <begin position="571"/>
        <end position="589"/>
    </location>
</feature>
<evidence type="ECO:0000256" key="34">
    <source>
        <dbReference type="SAM" id="MobiDB-lite"/>
    </source>
</evidence>
<feature type="topological domain" description="Cytoplasmic" evidence="32">
    <location>
        <begin position="703"/>
        <end position="853"/>
    </location>
</feature>
<dbReference type="EMBL" id="MH654979">
    <property type="protein sequence ID" value="AXF94446.1"/>
    <property type="molecule type" value="Genomic_DNA"/>
</dbReference>
<comment type="PTM">
    <text evidence="32">Palmitoylation of the transmembrane protein and of Env polyprotein (prior to its proteolytic cleavage) is essential for their association with host cell membrane lipid rafts. Palmitoylation is therefore required for envelope trafficking to classical lipid rafts, but not for viral replication.</text>
</comment>
<feature type="transmembrane region" description="Helical" evidence="33">
    <location>
        <begin position="675"/>
        <end position="702"/>
    </location>
</feature>
<evidence type="ECO:0000256" key="7">
    <source>
        <dbReference type="ARBA" id="ARBA00022506"/>
    </source>
</evidence>
<keyword evidence="10 32" id="KW-1165">Clathrin-mediated endocytosis of virus by host</keyword>
<feature type="region of interest" description="CD4-binding loop" evidence="32">
    <location>
        <begin position="361"/>
        <end position="371"/>
    </location>
</feature>
<keyword evidence="13 32" id="KW-0165">Cleavage on pair of basic residues</keyword>
<feature type="region of interest" description="Fusion peptide" evidence="32">
    <location>
        <begin position="509"/>
        <end position="529"/>
    </location>
</feature>
<keyword evidence="20 32" id="KW-0261">Viral envelope protein</keyword>
<feature type="domain" description="Retroviral envelope protein GP41-like" evidence="36">
    <location>
        <begin position="527"/>
        <end position="716"/>
    </location>
</feature>
<feature type="disulfide bond" evidence="32">
    <location>
        <begin position="227"/>
        <end position="238"/>
    </location>
</feature>
<proteinExistence type="inferred from homology"/>
<comment type="PTM">
    <text evidence="32">Highly glycosylated by host. The high number of glycan on the protein is reffered to as 'glycan shield' because it contributes to hide protein sequence from adaptive immune system.</text>
</comment>
<evidence type="ECO:0000256" key="28">
    <source>
        <dbReference type="ARBA" id="ARBA00023180"/>
    </source>
</evidence>
<dbReference type="GO" id="GO:0019064">
    <property type="term" value="P:fusion of virus membrane with host plasma membrane"/>
    <property type="evidence" value="ECO:0007669"/>
    <property type="project" value="UniProtKB-UniRule"/>
</dbReference>
<evidence type="ECO:0000256" key="10">
    <source>
        <dbReference type="ARBA" id="ARBA00022570"/>
    </source>
</evidence>
<evidence type="ECO:0000256" key="33">
    <source>
        <dbReference type="RuleBase" id="RU363095"/>
    </source>
</evidence>
<feature type="lipid moiety-binding region" description="S-palmitoyl cysteine; by host" evidence="32">
    <location>
        <position position="834"/>
    </location>
</feature>
<comment type="subcellular location">
    <subcellularLocation>
        <location evidence="3">Host cell membrane</location>
        <topology evidence="3">Peripheral membrane protein</topology>
    </subcellularLocation>
    <subcellularLocation>
        <location evidence="1">Host cell membrane</location>
        <topology evidence="1">Single-pass type I membrane protein</topology>
    </subcellularLocation>
    <subcellularLocation>
        <location evidence="2">Host endosome membrane</location>
        <topology evidence="2">Peripheral membrane protein</topology>
    </subcellularLocation>
    <subcellularLocation>
        <location evidence="5">Host endosome membrane</location>
        <topology evidence="5">Single-pass type I membrane protein</topology>
    </subcellularLocation>
    <subcellularLocation>
        <location evidence="6">Virion membrane</location>
        <topology evidence="6">Peripheral membrane protein</topology>
    </subcellularLocation>
    <subcellularLocation>
        <location evidence="4">Virion membrane</location>
        <topology evidence="4">Single-pass type I membrane protein</topology>
    </subcellularLocation>
</comment>
<evidence type="ECO:0000256" key="19">
    <source>
        <dbReference type="ARBA" id="ARBA00022870"/>
    </source>
</evidence>
<comment type="function">
    <text evidence="32">Envelope glycoprotein gp160: Oligomerizes in the host endoplasmic reticulum into predominantly trimers. In a second time, gp160 transits in the host Golgi, where glycosylation is completed. The precursor is then proteolytically cleaved in the trans-Golgi and thereby activated by cellular furin or furin-like proteases to produce gp120 and gp41.</text>
</comment>
<evidence type="ECO:0000256" key="5">
    <source>
        <dbReference type="ARBA" id="ARBA00004578"/>
    </source>
</evidence>
<comment type="similarity">
    <text evidence="32">Belongs to the HIV-1 env protein family.</text>
</comment>
<dbReference type="SUPFAM" id="SSF58069">
    <property type="entry name" value="Virus ectodomain"/>
    <property type="match status" value="1"/>
</dbReference>
<reference evidence="38" key="1">
    <citation type="submission" date="2018-07" db="EMBL/GenBank/DDBJ databases">
        <title>Next-generation sequencing of HIV-1 Single Genome Amplicons.</title>
        <authorList>
            <person name="Kijak G.H."/>
            <person name="Sanders-Buell E.E."/>
            <person name="Pham P."/>
            <person name="Haribolick E.A."/>
            <person name="Oropeza C."/>
            <person name="O'Sullivan A.M."/>
            <person name="Bose M."/>
            <person name="Beckett C.G."/>
            <person name="Milazzo M."/>
            <person name="Robb M.L."/>
            <person name="Peel S.A."/>
            <person name="Scott P.T."/>
            <person name="Michael N.L."/>
            <person name="Armstrong A.W."/>
            <person name="Kim J.H."/>
            <person name="Brett-Major D.M."/>
            <person name="Tovanabutra S."/>
        </authorList>
    </citation>
    <scope>NUCLEOTIDE SEQUENCE</scope>
    <source>
        <strain evidence="37">314_J_env05</strain>
        <strain evidence="38">314_Je05EVE60BT200IX5</strain>
    </source>
</reference>
<feature type="region of interest" description="V2" evidence="32">
    <location>
        <begin position="156"/>
        <end position="195"/>
    </location>
</feature>
<keyword evidence="18 32" id="KW-0946">Virion</keyword>
<organism evidence="38">
    <name type="scientific">Human immunodeficiency virus type 1</name>
    <name type="common">HIV-1</name>
    <dbReference type="NCBI Taxonomy" id="11676"/>
    <lineage>
        <taxon>Viruses</taxon>
        <taxon>Riboviria</taxon>
        <taxon>Pararnavirae</taxon>
        <taxon>Artverviricota</taxon>
        <taxon>Revtraviricetes</taxon>
        <taxon>Ortervirales</taxon>
        <taxon>Retroviridae</taxon>
        <taxon>Orthoretrovirinae</taxon>
        <taxon>Lentivirus</taxon>
        <taxon>Lentivirus humimdef1</taxon>
    </lineage>
</organism>
<feature type="short sequence motif" description="YXXL motif; contains endocytosis signal" evidence="32">
    <location>
        <begin position="709"/>
        <end position="712"/>
    </location>
</feature>
<evidence type="ECO:0000256" key="8">
    <source>
        <dbReference type="ARBA" id="ARBA00022510"/>
    </source>
</evidence>
<comment type="PTM">
    <text evidence="32">Specific enzymatic cleavages in vivo yield mature proteins. Envelope glycoproteins are synthesized as a inactive precursor that is heavily N-glycosylated and processed likely by host cell furin in the Golgi to yield the mature SU and TM proteins. The cleavage site between SU and TM requires the minimal sequence [KR]-X-[KR]-R. About 2 of the 9 disulfide bonds of gp41 are reduced by P4HB/PDI, following binding to CD4 receptor.</text>
</comment>
<evidence type="ECO:0000256" key="17">
    <source>
        <dbReference type="ARBA" id="ARBA00022804"/>
    </source>
</evidence>
<dbReference type="GO" id="GO:0052031">
    <property type="term" value="P:symbiont-mediated perturbation of host defense response"/>
    <property type="evidence" value="ECO:0007669"/>
    <property type="project" value="UniProtKB-UniRule"/>
</dbReference>
<feature type="disulfide bond" evidence="32">
    <location>
        <begin position="130"/>
        <end position="156"/>
    </location>
</feature>
<dbReference type="GO" id="GO:0044175">
    <property type="term" value="C:host cell endosome membrane"/>
    <property type="evidence" value="ECO:0007669"/>
    <property type="project" value="UniProtKB-SubCell"/>
</dbReference>
<evidence type="ECO:0000256" key="1">
    <source>
        <dbReference type="ARBA" id="ARBA00004402"/>
    </source>
</evidence>
<name>A0A510B8Y3_HV1</name>
<dbReference type="HAMAP" id="MF_04083">
    <property type="entry name" value="HIV_ENV"/>
    <property type="match status" value="1"/>
</dbReference>
<keyword evidence="28 32" id="KW-0325">Glycoprotein</keyword>
<dbReference type="CDD" id="cd09909">
    <property type="entry name" value="HIV-1-like_HR1-HR2"/>
    <property type="match status" value="1"/>
</dbReference>
<dbReference type="Gene3D" id="1.10.287.210">
    <property type="match status" value="1"/>
</dbReference>
<keyword evidence="11 32" id="KW-0945">Host-virus interaction</keyword>
<evidence type="ECO:0000256" key="21">
    <source>
        <dbReference type="ARBA" id="ARBA00022890"/>
    </source>
</evidence>
<dbReference type="GO" id="GO:0075512">
    <property type="term" value="P:clathrin-dependent endocytosis of virus by host cell"/>
    <property type="evidence" value="ECO:0007669"/>
    <property type="project" value="UniProtKB-UniRule"/>
</dbReference>
<keyword evidence="8 32" id="KW-1170">Fusion of virus membrane with host endosomal membrane</keyword>
<keyword evidence="12 32" id="KW-1162">Viral penetration into host cytoplasm</keyword>
<evidence type="ECO:0000256" key="29">
    <source>
        <dbReference type="ARBA" id="ARBA00023280"/>
    </source>
</evidence>
<dbReference type="GO" id="GO:0019062">
    <property type="term" value="P:virion attachment to host cell"/>
    <property type="evidence" value="ECO:0007669"/>
    <property type="project" value="UniProtKB-UniRule"/>
</dbReference>
<comment type="function">
    <text evidence="32">Surface protein gp120: Attaches the virus to the host lymphoid cell by binding to the primary receptor CD4. This interaction induces a structural rearrangement creating a high affinity binding site for a chemokine coreceptor like CXCR4 and/or CCR5. Acts as a ligand for CD209/DC-SIGN and CLEC4M/DC-SIGNR, which are respectively found on dendritic cells (DCs), and on endothelial cells of liver sinusoids and lymph node sinuses. These interactions allow capture of viral particles at mucosal surfaces by these cells and subsequent transmission to permissive cells. HIV subverts the migration properties of dendritic cells to gain access to CD4+ T-cells in lymph nodes. Virus transmission to permissive T-cells occurs either in trans (without DCs infection, through viral capture and transmission), or in cis (following DCs productive infection, through the usual CD4-gp120 interaction), thereby inducing a robust infection. In trans infection, bound virions remain infectious over days and it is proposed that they are not degraded, but protected in non-lysosomal acidic organelles within the DCs close to the cell membrane thus contributing to the viral infectious potential during DCs' migration from the periphery to the lymphoid tissues. On arrival at lymphoid tissues, intact virions recycle back to DCs' cell surface allowing virus transmission to CD4+ T-cells.</text>
</comment>
<dbReference type="GO" id="GO:0019031">
    <property type="term" value="C:viral envelope"/>
    <property type="evidence" value="ECO:0007669"/>
    <property type="project" value="UniProtKB-KW"/>
</dbReference>
<feature type="coiled-coil region" evidence="32">
    <location>
        <begin position="630"/>
        <end position="664"/>
    </location>
</feature>
<evidence type="ECO:0000256" key="3">
    <source>
        <dbReference type="ARBA" id="ARBA00004505"/>
    </source>
</evidence>
<keyword evidence="24 32" id="KW-0175">Coiled coil</keyword>
<dbReference type="FunFam" id="2.170.40.20:FF:000003">
    <property type="entry name" value="Envelope glycoprotein gp160"/>
    <property type="match status" value="1"/>
</dbReference>
<sequence>MKVKEIRRSYQHLWRWGIMLLGILMICSATNNLWVTVYYGVPVWKDATTTLFCASDAKAYDTEAHNIWATHACVPTDPNPQEVVLGNVTEDFNVWKNDMVEQMQEDIISLWDQSLKPCVKLTPLCVTFNCTNVDNGTTNATTDSWQMMEKGEIKNCSFNITTNIIDKMQKEYALFYKSDIVPIDNSSNSYRLISCNTSVITQACPKTSFDPIPIHYCTPAGFALLKCNNKTFEGKGPCKNVSTVQCTHGIRPVVSTQLLLNGSLAEEDVVIRSDNFTDNAKTIIVQLKEAVGINCIRPNNNTRKSIHIAPGRAFYATGEIIGDIRQAHCNISKKAWNNTLKQIVEKLRVKFGNKTIVFNQSSGGDPEIVMHSFNCGGEFFYCNTTRLFNSTWMFNSTGNDTGGSNNTEPITLLCRIKQIVNRWQEVGKAMYAPPIRGQIYCRSNITGLLLTRDGGNSQTNMSETFRPGGGDMRDNWRSELYKYKVVKIQPLGIAPTEAKRRVVQREKRAVTLGAMFLGFLGAAGSTMGAASITLTVQARQLLSGIVQQQNNLLKAIDAQQHMLQLTVWGIKQLQARVLAVERYLKDQQLLGIWGCSGKLICTTTVPWNNSWSNKSLNAIWDNMTWMEWEREIDNYTDLIYRLLEESQNQQEKNEQDLLALDKWASLWNWFNITQWLWYIKIFIMIVGGLVGLRIVFTVLSIVNRVRQGYSPLSFQTRLPTQRGPDRPEGIEEEGGERDRTRSGHLVDGFLTLIWIDLRSLFLFSYRHLRDLLLIVARIVELLGRRGWETLKYWWNLLKYWIQELKKSAVSLFNATAIAVAEGTDRIIEVVLRACRAFLHIPTRLRQGLERALL</sequence>
<comment type="miscellaneous">
    <text evidence="32">Inhibitors targeting HIV-1 viral envelope proteins are used as antiretroviral drugs. Attachment of virions to the cell surface via non-specific interactions and CD4 binding can be blocked by inhibitors that include cyanovirin-N, cyclotriazadisulfonamide analogs, PRO 2000, TNX 355 and PRO 542. In addition, BMS 806 can block CD4-induced conformational changes. Env interactions with the coreceptor molecules can be targeted by CCR5 antagonists including SCH-D, maraviroc (UK 427857) and aplaviroc (GW 873140), and the CXCR4 antagonist AMD 070. Fusion of viral and cellular membranes can be inhibited by peptides such as enfuvirtide and tifuvirtide (T 1249). Resistance to inhibitors associated with mutations in Env are observed. Most of the time, single mutations confer only a modest reduction in drug susceptibility. Combination of several mutations is usually required to develop a high-level drug resistance.</text>
</comment>
<dbReference type="Pfam" id="PF00516">
    <property type="entry name" value="GP120"/>
    <property type="match status" value="1"/>
</dbReference>
<evidence type="ECO:0000256" key="11">
    <source>
        <dbReference type="ARBA" id="ARBA00022581"/>
    </source>
</evidence>
<evidence type="ECO:0000256" key="30">
    <source>
        <dbReference type="ARBA" id="ARBA00023288"/>
    </source>
</evidence>
<dbReference type="SUPFAM" id="SSF56502">
    <property type="entry name" value="gp120 core"/>
    <property type="match status" value="2"/>
</dbReference>
<feature type="chain" id="PRO_5042632410" description="Envelope glycoprotein gp160" evidence="32">
    <location>
        <begin position="32"/>
        <end position="853"/>
    </location>
</feature>
<keyword evidence="29 32" id="KW-0899">Viral immunoevasion</keyword>
<dbReference type="FunFam" id="2.170.40.20:FF:000004">
    <property type="entry name" value="Envelope glycoprotein gp160"/>
    <property type="match status" value="1"/>
</dbReference>
<dbReference type="Gene3D" id="2.170.40.20">
    <property type="entry name" value="Human immunodeficiency virus 1, Gp160, envelope glycoprotein"/>
    <property type="match status" value="2"/>
</dbReference>
<feature type="disulfide bond" evidence="32">
    <location>
        <begin position="595"/>
        <end position="601"/>
    </location>
</feature>
<comment type="caution">
    <text evidence="32 33">Lacks conserved residue(s) required for the propagation of feature annotation.</text>
</comment>
<comment type="function">
    <text evidence="32">Transmembrane protein gp41: Acts as a class I viral fusion protein. Under the current model, the protein has at least 3 conformational states: pre-fusion native state, pre-hairpin intermediate state, and post-fusion hairpin state. During fusion of viral and target intracellular membranes, the coiled coil regions (heptad repeats) assume a trimer-of-hairpins structure, positioning the fusion peptide in close proximity to the C-terminal region of the ectodomain. The formation of this structure appears to drive apposition and subsequent fusion of viral and target cell membranes. Complete fusion occurs in host cell endosomes and is dynamin-dependent, however some lipid transfer might occur at the plasma membrane. The virus undergoes clathrin-dependent internalization long before endosomal fusion, thus minimizing the surface exposure of conserved viral epitopes during fusion and reducing the efficacy of inhibitors targeting these epitopes. Membranes fusion leads to delivery of the nucleocapsid into the cytoplasm.</text>
</comment>
<keyword evidence="15 32" id="KW-0053">Apoptosis</keyword>